<feature type="transmembrane region" description="Helical" evidence="5">
    <location>
        <begin position="189"/>
        <end position="208"/>
    </location>
</feature>
<evidence type="ECO:0000259" key="6">
    <source>
        <dbReference type="Pfam" id="PF00520"/>
    </source>
</evidence>
<dbReference type="GO" id="GO:0048240">
    <property type="term" value="P:sperm capacitation"/>
    <property type="evidence" value="ECO:0007669"/>
    <property type="project" value="TreeGrafter"/>
</dbReference>
<dbReference type="InterPro" id="IPR027359">
    <property type="entry name" value="Volt_channel_dom_sf"/>
</dbReference>
<keyword evidence="4 5" id="KW-0472">Membrane</keyword>
<comment type="subcellular location">
    <subcellularLocation>
        <location evidence="1">Membrane</location>
        <topology evidence="1">Multi-pass membrane protein</topology>
    </subcellularLocation>
</comment>
<dbReference type="GO" id="GO:0030317">
    <property type="term" value="P:flagellated sperm motility"/>
    <property type="evidence" value="ECO:0007669"/>
    <property type="project" value="InterPro"/>
</dbReference>
<dbReference type="PANTHER" id="PTHR46923:SF1">
    <property type="entry name" value="CATION CHANNEL SPERM-ASSOCIATED PROTEIN 2"/>
    <property type="match status" value="1"/>
</dbReference>
<dbReference type="InterPro" id="IPR028747">
    <property type="entry name" value="CatSper2"/>
</dbReference>
<proteinExistence type="predicted"/>
<dbReference type="PANTHER" id="PTHR46923">
    <property type="entry name" value="CATION CHANNEL SPERM-ASSOCIATED PROTEIN 2"/>
    <property type="match status" value="1"/>
</dbReference>
<feature type="transmembrane region" description="Helical" evidence="5">
    <location>
        <begin position="119"/>
        <end position="138"/>
    </location>
</feature>
<dbReference type="AlphaFoldDB" id="A0AA35PBT4"/>
<feature type="transmembrane region" description="Helical" evidence="5">
    <location>
        <begin position="158"/>
        <end position="177"/>
    </location>
</feature>
<evidence type="ECO:0000313" key="7">
    <source>
        <dbReference type="EMBL" id="CAI5778942.1"/>
    </source>
</evidence>
<organism evidence="7 8">
    <name type="scientific">Podarcis lilfordi</name>
    <name type="common">Lilford's wall lizard</name>
    <dbReference type="NCBI Taxonomy" id="74358"/>
    <lineage>
        <taxon>Eukaryota</taxon>
        <taxon>Metazoa</taxon>
        <taxon>Chordata</taxon>
        <taxon>Craniata</taxon>
        <taxon>Vertebrata</taxon>
        <taxon>Euteleostomi</taxon>
        <taxon>Lepidosauria</taxon>
        <taxon>Squamata</taxon>
        <taxon>Bifurcata</taxon>
        <taxon>Unidentata</taxon>
        <taxon>Episquamata</taxon>
        <taxon>Laterata</taxon>
        <taxon>Lacertibaenia</taxon>
        <taxon>Lacertidae</taxon>
        <taxon>Podarcis</taxon>
    </lineage>
</organism>
<evidence type="ECO:0000256" key="2">
    <source>
        <dbReference type="ARBA" id="ARBA00022692"/>
    </source>
</evidence>
<reference evidence="7" key="1">
    <citation type="submission" date="2022-12" db="EMBL/GenBank/DDBJ databases">
        <authorList>
            <person name="Alioto T."/>
            <person name="Alioto T."/>
            <person name="Gomez Garrido J."/>
        </authorList>
    </citation>
    <scope>NUCLEOTIDE SEQUENCE</scope>
</reference>
<dbReference type="GO" id="GO:0005227">
    <property type="term" value="F:calcium-activated cation channel activity"/>
    <property type="evidence" value="ECO:0007669"/>
    <property type="project" value="InterPro"/>
</dbReference>
<feature type="transmembrane region" description="Helical" evidence="5">
    <location>
        <begin position="293"/>
        <end position="313"/>
    </location>
</feature>
<dbReference type="EMBL" id="OX395132">
    <property type="protein sequence ID" value="CAI5778942.1"/>
    <property type="molecule type" value="Genomic_DNA"/>
</dbReference>
<dbReference type="Proteomes" id="UP001178461">
    <property type="component" value="Chromosome 7"/>
</dbReference>
<keyword evidence="8" id="KW-1185">Reference proteome</keyword>
<dbReference type="FunFam" id="1.10.287.70:FF:000115">
    <property type="entry name" value="Cation channel sperm-associated protein 2"/>
    <property type="match status" value="1"/>
</dbReference>
<dbReference type="Gene3D" id="1.20.120.350">
    <property type="entry name" value="Voltage-gated potassium channels. Chain C"/>
    <property type="match status" value="1"/>
</dbReference>
<protein>
    <submittedName>
        <fullName evidence="7">Channel sperm-associated 2</fullName>
    </submittedName>
</protein>
<dbReference type="SUPFAM" id="SSF81324">
    <property type="entry name" value="Voltage-gated potassium channels"/>
    <property type="match status" value="1"/>
</dbReference>
<dbReference type="GO" id="GO:0036128">
    <property type="term" value="C:CatSper complex"/>
    <property type="evidence" value="ECO:0007669"/>
    <property type="project" value="InterPro"/>
</dbReference>
<evidence type="ECO:0000256" key="4">
    <source>
        <dbReference type="ARBA" id="ARBA00023136"/>
    </source>
</evidence>
<dbReference type="Gene3D" id="1.10.287.70">
    <property type="match status" value="1"/>
</dbReference>
<dbReference type="GO" id="GO:0009566">
    <property type="term" value="P:fertilization"/>
    <property type="evidence" value="ECO:0007669"/>
    <property type="project" value="TreeGrafter"/>
</dbReference>
<feature type="transmembrane region" description="Helical" evidence="5">
    <location>
        <begin position="325"/>
        <end position="346"/>
    </location>
</feature>
<evidence type="ECO:0000256" key="3">
    <source>
        <dbReference type="ARBA" id="ARBA00022989"/>
    </source>
</evidence>
<dbReference type="InterPro" id="IPR005821">
    <property type="entry name" value="Ion_trans_dom"/>
</dbReference>
<evidence type="ECO:0000256" key="1">
    <source>
        <dbReference type="ARBA" id="ARBA00004141"/>
    </source>
</evidence>
<sequence length="476" mass="56430">MEDEPPSSHAPKETNEVPFELHPRADAIRSKLIYTFYLIDYLRGLGSAIPRHNIRDFLDHRKLKKIMLTDHHQLVRFNVVPKRNVMITRETRCRNRIRVRCSRWPPVTMWAYSILNSQIFKVFMIFLICLNMVVLMILVEIRDKLEDHFVKMKIAMEVIIWVIVLIFLVEIGLNWAVSFQDYFKNSWNVFDCTVTIISFIPELILLVEKKHSKAVTYFLQVCRVMRCLKLFPRLRQIRILIMALFKAMKAMSFILVLLAFFFYVFAVSGIFFFEGYTRSNLDDLEYNKYFQDMPNSLVTIFILFTMDHWYALLQDTWKVPEINKAISGLFICLWLLVGAFIFRNLMVATMVTNFQTIRNELSEEMKQIETQQKADKFKLELLEKKYSSPQGQDKMSMGPSTIYSIPEVEAGPLDWETYVHKNLPGLYEAENDEQVIWPRDALFRYFELLEKLQYNLDERKQLQNYAVLALSNLEDK</sequence>
<feature type="transmembrane region" description="Helical" evidence="5">
    <location>
        <begin position="252"/>
        <end position="273"/>
    </location>
</feature>
<name>A0AA35PBT4_9SAUR</name>
<evidence type="ECO:0000313" key="8">
    <source>
        <dbReference type="Proteomes" id="UP001178461"/>
    </source>
</evidence>
<accession>A0AA35PBT4</accession>
<feature type="domain" description="Ion transport" evidence="6">
    <location>
        <begin position="118"/>
        <end position="360"/>
    </location>
</feature>
<gene>
    <name evidence="7" type="ORF">PODLI_1B028012</name>
</gene>
<dbReference type="Pfam" id="PF00520">
    <property type="entry name" value="Ion_trans"/>
    <property type="match status" value="1"/>
</dbReference>
<keyword evidence="3 5" id="KW-1133">Transmembrane helix</keyword>
<keyword evidence="2 5" id="KW-0812">Transmembrane</keyword>
<evidence type="ECO:0000256" key="5">
    <source>
        <dbReference type="SAM" id="Phobius"/>
    </source>
</evidence>